<feature type="region of interest" description="Disordered" evidence="1">
    <location>
        <begin position="560"/>
        <end position="589"/>
    </location>
</feature>
<sequence>MTNKKQVFSVRLNRDAYNMIMQQPQSMRLELGDSSSFMFIDDRPFDLNLQREQSTIQVYEKNQRTRQDDDDRIQYVGDITHAGHMKQVLSKEDKKRVRSRTEQIEKEKNARRIELLDVPSIPTPTKIHGNITPTATFSPAKRNNLLSPSATKNTSSSPSSKSITSTALSSSPVSLASGSLDGSRLEGAALQSLRERLIHLLALDPRPTDQLTQMLKVASVDLLPLLKKVAVFTNSIWCLRPETFKEIRIWEWTRYDDKERSTVCRKAEEAYDFLKLPRNAPERANLLQRKSRKPSPKLIPPPSQHTPTLGSSSTSGHSIKNGSHTSLSDTPMSSNRKHGRAGTLEHNNGKSSTTKKRKVEKSAKPKSSESSHPLPSSKLSASASVSPANLTPSKKPHHETKKQKPLTVHRSMAKDSTLHDLSSTDHDDDDDYEGTDRRRTGGKTYVAPTIQTQMEFDMLCKEHYDTQQDYIQFKKTFVQNHPIYIQALTAVNEQDKELFARKLKAYYKSKGGDMNKWRQLMHLSRRFNGTHAKINAMWDTIEKAYRQKRFTLRLNRIASSSSSASSASSSLSPLSSSSPLPPPRSSHRG</sequence>
<dbReference type="GO" id="GO:0006368">
    <property type="term" value="P:transcription elongation by RNA polymerase II"/>
    <property type="evidence" value="ECO:0007669"/>
    <property type="project" value="InterPro"/>
</dbReference>
<dbReference type="InterPro" id="IPR019464">
    <property type="entry name" value="ELL_N"/>
</dbReference>
<evidence type="ECO:0000313" key="3">
    <source>
        <dbReference type="EMBL" id="ORZ14047.1"/>
    </source>
</evidence>
<feature type="compositionally biased region" description="Low complexity" evidence="1">
    <location>
        <begin position="146"/>
        <end position="173"/>
    </location>
</feature>
<proteinExistence type="predicted"/>
<dbReference type="Gene3D" id="1.10.10.2670">
    <property type="entry name" value="E3 ubiquitin-protein ligase"/>
    <property type="match status" value="1"/>
</dbReference>
<keyword evidence="4" id="KW-1185">Reference proteome</keyword>
<dbReference type="EMBL" id="MCGE01000015">
    <property type="protein sequence ID" value="ORZ14047.1"/>
    <property type="molecule type" value="Genomic_DNA"/>
</dbReference>
<feature type="compositionally biased region" description="Polar residues" evidence="1">
    <location>
        <begin position="305"/>
        <end position="334"/>
    </location>
</feature>
<dbReference type="InterPro" id="IPR036390">
    <property type="entry name" value="WH_DNA-bd_sf"/>
</dbReference>
<organism evidence="3 4">
    <name type="scientific">Absidia repens</name>
    <dbReference type="NCBI Taxonomy" id="90262"/>
    <lineage>
        <taxon>Eukaryota</taxon>
        <taxon>Fungi</taxon>
        <taxon>Fungi incertae sedis</taxon>
        <taxon>Mucoromycota</taxon>
        <taxon>Mucoromycotina</taxon>
        <taxon>Mucoromycetes</taxon>
        <taxon>Mucorales</taxon>
        <taxon>Cunninghamellaceae</taxon>
        <taxon>Absidia</taxon>
    </lineage>
</organism>
<protein>
    <recommendedName>
        <fullName evidence="2">RNA polymerase II elongation factor ELL N-terminal domain-containing protein</fullName>
    </recommendedName>
</protein>
<feature type="compositionally biased region" description="Low complexity" evidence="1">
    <location>
        <begin position="560"/>
        <end position="578"/>
    </location>
</feature>
<gene>
    <name evidence="3" type="ORF">BCR42DRAFT_452628</name>
</gene>
<feature type="region of interest" description="Disordered" evidence="1">
    <location>
        <begin position="287"/>
        <end position="442"/>
    </location>
</feature>
<reference evidence="3 4" key="1">
    <citation type="submission" date="2016-07" db="EMBL/GenBank/DDBJ databases">
        <title>Pervasive Adenine N6-methylation of Active Genes in Fungi.</title>
        <authorList>
            <consortium name="DOE Joint Genome Institute"/>
            <person name="Mondo S.J."/>
            <person name="Dannebaum R.O."/>
            <person name="Kuo R.C."/>
            <person name="Labutti K."/>
            <person name="Haridas S."/>
            <person name="Kuo A."/>
            <person name="Salamov A."/>
            <person name="Ahrendt S.R."/>
            <person name="Lipzen A."/>
            <person name="Sullivan W."/>
            <person name="Andreopoulos W.B."/>
            <person name="Clum A."/>
            <person name="Lindquist E."/>
            <person name="Daum C."/>
            <person name="Ramamoorthy G.K."/>
            <person name="Gryganskyi A."/>
            <person name="Culley D."/>
            <person name="Magnuson J.K."/>
            <person name="James T.Y."/>
            <person name="O'Malley M.A."/>
            <person name="Stajich J.E."/>
            <person name="Spatafora J.W."/>
            <person name="Visel A."/>
            <person name="Grigoriev I.V."/>
        </authorList>
    </citation>
    <scope>NUCLEOTIDE SEQUENCE [LARGE SCALE GENOMIC DNA]</scope>
    <source>
        <strain evidence="3 4">NRRL 1336</strain>
    </source>
</reference>
<dbReference type="InterPro" id="IPR042065">
    <property type="entry name" value="E3_ELL-like"/>
</dbReference>
<evidence type="ECO:0000313" key="4">
    <source>
        <dbReference type="Proteomes" id="UP000193560"/>
    </source>
</evidence>
<accession>A0A1X2ICU6</accession>
<feature type="compositionally biased region" description="Pro residues" evidence="1">
    <location>
        <begin position="579"/>
        <end position="589"/>
    </location>
</feature>
<dbReference type="SUPFAM" id="SSF46785">
    <property type="entry name" value="Winged helix' DNA-binding domain"/>
    <property type="match status" value="1"/>
</dbReference>
<dbReference type="GO" id="GO:0008023">
    <property type="term" value="C:transcription elongation factor complex"/>
    <property type="evidence" value="ECO:0007669"/>
    <property type="project" value="InterPro"/>
</dbReference>
<feature type="compositionally biased region" description="Low complexity" evidence="1">
    <location>
        <begin position="370"/>
        <end position="388"/>
    </location>
</feature>
<comment type="caution">
    <text evidence="3">The sequence shown here is derived from an EMBL/GenBank/DDBJ whole genome shotgun (WGS) entry which is preliminary data.</text>
</comment>
<feature type="compositionally biased region" description="Basic and acidic residues" evidence="1">
    <location>
        <begin position="89"/>
        <end position="115"/>
    </location>
</feature>
<dbReference type="Pfam" id="PF10390">
    <property type="entry name" value="ELL"/>
    <property type="match status" value="1"/>
</dbReference>
<feature type="region of interest" description="Disordered" evidence="1">
    <location>
        <begin position="87"/>
        <end position="173"/>
    </location>
</feature>
<dbReference type="AlphaFoldDB" id="A0A1X2ICU6"/>
<feature type="compositionally biased region" description="Basic residues" evidence="1">
    <location>
        <begin position="394"/>
        <end position="404"/>
    </location>
</feature>
<feature type="compositionally biased region" description="Basic and acidic residues" evidence="1">
    <location>
        <begin position="412"/>
        <end position="425"/>
    </location>
</feature>
<feature type="compositionally biased region" description="Basic and acidic residues" evidence="1">
    <location>
        <begin position="360"/>
        <end position="369"/>
    </location>
</feature>
<dbReference type="OrthoDB" id="2587563at2759"/>
<evidence type="ECO:0000256" key="1">
    <source>
        <dbReference type="SAM" id="MobiDB-lite"/>
    </source>
</evidence>
<name>A0A1X2ICU6_9FUNG</name>
<feature type="domain" description="RNA polymerase II elongation factor ELL N-terminal" evidence="2">
    <location>
        <begin position="62"/>
        <end position="266"/>
    </location>
</feature>
<dbReference type="Proteomes" id="UP000193560">
    <property type="component" value="Unassembled WGS sequence"/>
</dbReference>
<evidence type="ECO:0000259" key="2">
    <source>
        <dbReference type="Pfam" id="PF10390"/>
    </source>
</evidence>